<dbReference type="PROSITE" id="PS50294">
    <property type="entry name" value="WD_REPEATS_REGION"/>
    <property type="match status" value="3"/>
</dbReference>
<protein>
    <submittedName>
        <fullName evidence="5">Uncharacterized protein</fullName>
    </submittedName>
</protein>
<dbReference type="SMART" id="SM00320">
    <property type="entry name" value="WD40"/>
    <property type="match status" value="6"/>
</dbReference>
<dbReference type="EMBL" id="MBFT01000045">
    <property type="protein sequence ID" value="PVU99284.1"/>
    <property type="molecule type" value="Genomic_DNA"/>
</dbReference>
<accession>A0A2T9Z416</accession>
<dbReference type="SUPFAM" id="SSF50978">
    <property type="entry name" value="WD40 repeat-like"/>
    <property type="match status" value="1"/>
</dbReference>
<dbReference type="GO" id="GO:0006406">
    <property type="term" value="P:mRNA export from nucleus"/>
    <property type="evidence" value="ECO:0007669"/>
    <property type="project" value="InterPro"/>
</dbReference>
<evidence type="ECO:0000256" key="1">
    <source>
        <dbReference type="ARBA" id="ARBA00022574"/>
    </source>
</evidence>
<feature type="repeat" description="WD" evidence="4">
    <location>
        <begin position="10"/>
        <end position="42"/>
    </location>
</feature>
<sequence>MFSNYKQISIKGPTSKIYSIGWSRDGKYLAVGTLDGKIRAWKPESSVKEYIDLAGHSTHVTQLIWSPVSNDLLATTSLDKTLRIWNITTKSQVQLIQTPGGNINMSWSPDGECIAVGNKDDWLSIIHLKTGKISFHKNFNMEINEMCWDVTSKRLFLSTGKGKINVLSYPKMELVHELEGHTSSCYSLAKDPMGRYLVSGGSDAMTFLWDVEKYLSVNAFDDLDYPIRALGFSYDGRYFAATSEDKVVNIYETQTGELETSLKVSSVMNGISWHPSTYVLAFAGDEKESRGPEFTVRLFVPGPRK</sequence>
<dbReference type="InterPro" id="IPR020472">
    <property type="entry name" value="WD40_PAC1"/>
</dbReference>
<dbReference type="PANTHER" id="PTHR22839:SF0">
    <property type="entry name" value="THO COMPLEX SUBUNIT 3"/>
    <property type="match status" value="1"/>
</dbReference>
<dbReference type="InterPro" id="IPR015943">
    <property type="entry name" value="WD40/YVTN_repeat-like_dom_sf"/>
</dbReference>
<comment type="similarity">
    <text evidence="3">Belongs to the THOC3 family.</text>
</comment>
<organism evidence="5 6">
    <name type="scientific">Furculomyces boomerangus</name>
    <dbReference type="NCBI Taxonomy" id="61424"/>
    <lineage>
        <taxon>Eukaryota</taxon>
        <taxon>Fungi</taxon>
        <taxon>Fungi incertae sedis</taxon>
        <taxon>Zoopagomycota</taxon>
        <taxon>Kickxellomycotina</taxon>
        <taxon>Harpellomycetes</taxon>
        <taxon>Harpellales</taxon>
        <taxon>Harpellaceae</taxon>
        <taxon>Furculomyces</taxon>
    </lineage>
</organism>
<dbReference type="InterPro" id="IPR019775">
    <property type="entry name" value="WD40_repeat_CS"/>
</dbReference>
<dbReference type="OrthoDB" id="340259at2759"/>
<proteinExistence type="inferred from homology"/>
<dbReference type="STRING" id="61424.A0A2T9Z416"/>
<evidence type="ECO:0000313" key="5">
    <source>
        <dbReference type="EMBL" id="PVU99284.1"/>
    </source>
</evidence>
<evidence type="ECO:0000313" key="6">
    <source>
        <dbReference type="Proteomes" id="UP000245699"/>
    </source>
</evidence>
<keyword evidence="1 4" id="KW-0853">WD repeat</keyword>
<dbReference type="PANTHER" id="PTHR22839">
    <property type="entry name" value="THO COMPLEX SUBUNIT 3 THO3"/>
    <property type="match status" value="1"/>
</dbReference>
<reference evidence="5 6" key="1">
    <citation type="journal article" date="2018" name="MBio">
        <title>Comparative Genomics Reveals the Core Gene Toolbox for the Fungus-Insect Symbiosis.</title>
        <authorList>
            <person name="Wang Y."/>
            <person name="Stata M."/>
            <person name="Wang W."/>
            <person name="Stajich J.E."/>
            <person name="White M.M."/>
            <person name="Moncalvo J.M."/>
        </authorList>
    </citation>
    <scope>NUCLEOTIDE SEQUENCE [LARGE SCALE GENOMIC DNA]</scope>
    <source>
        <strain evidence="5 6">AUS-77-4</strain>
    </source>
</reference>
<dbReference type="InterPro" id="IPR040132">
    <property type="entry name" value="Tex1/THOC3"/>
</dbReference>
<gene>
    <name evidence="5" type="ORF">BB559_000844</name>
</gene>
<dbReference type="InterPro" id="IPR001680">
    <property type="entry name" value="WD40_rpt"/>
</dbReference>
<dbReference type="Proteomes" id="UP000245699">
    <property type="component" value="Unassembled WGS sequence"/>
</dbReference>
<dbReference type="Gene3D" id="2.130.10.10">
    <property type="entry name" value="YVTN repeat-like/Quinoprotein amine dehydrogenase"/>
    <property type="match status" value="2"/>
</dbReference>
<feature type="repeat" description="WD" evidence="4">
    <location>
        <begin position="53"/>
        <end position="95"/>
    </location>
</feature>
<keyword evidence="2" id="KW-0677">Repeat</keyword>
<name>A0A2T9Z416_9FUNG</name>
<dbReference type="PROSITE" id="PS50082">
    <property type="entry name" value="WD_REPEATS_2"/>
    <property type="match status" value="3"/>
</dbReference>
<feature type="repeat" description="WD" evidence="4">
    <location>
        <begin position="178"/>
        <end position="219"/>
    </location>
</feature>
<dbReference type="PROSITE" id="PS00678">
    <property type="entry name" value="WD_REPEATS_1"/>
    <property type="match status" value="2"/>
</dbReference>
<dbReference type="PRINTS" id="PR00320">
    <property type="entry name" value="GPROTEINBRPT"/>
</dbReference>
<keyword evidence="6" id="KW-1185">Reference proteome</keyword>
<dbReference type="GO" id="GO:0000445">
    <property type="term" value="C:THO complex part of transcription export complex"/>
    <property type="evidence" value="ECO:0007669"/>
    <property type="project" value="TreeGrafter"/>
</dbReference>
<dbReference type="InterPro" id="IPR036322">
    <property type="entry name" value="WD40_repeat_dom_sf"/>
</dbReference>
<comment type="caution">
    <text evidence="5">The sequence shown here is derived from an EMBL/GenBank/DDBJ whole genome shotgun (WGS) entry which is preliminary data.</text>
</comment>
<dbReference type="Pfam" id="PF25174">
    <property type="entry name" value="Beta-prop_THOC3"/>
    <property type="match status" value="1"/>
</dbReference>
<evidence type="ECO:0000256" key="4">
    <source>
        <dbReference type="PROSITE-ProRule" id="PRU00221"/>
    </source>
</evidence>
<evidence type="ECO:0000256" key="3">
    <source>
        <dbReference type="ARBA" id="ARBA00046343"/>
    </source>
</evidence>
<evidence type="ECO:0000256" key="2">
    <source>
        <dbReference type="ARBA" id="ARBA00022737"/>
    </source>
</evidence>
<dbReference type="AlphaFoldDB" id="A0A2T9Z416"/>